<protein>
    <submittedName>
        <fullName evidence="9">Na+/H+ antiporter NhaC</fullName>
    </submittedName>
</protein>
<evidence type="ECO:0000313" key="10">
    <source>
        <dbReference type="Proteomes" id="UP000510721"/>
    </source>
</evidence>
<dbReference type="KEGG" id="emx:FKV68_00425"/>
<name>A0A859QFW5_9HYPH</name>
<evidence type="ECO:0000256" key="8">
    <source>
        <dbReference type="ARBA" id="ARBA00038435"/>
    </source>
</evidence>
<evidence type="ECO:0000256" key="2">
    <source>
        <dbReference type="ARBA" id="ARBA00022448"/>
    </source>
</evidence>
<dbReference type="PANTHER" id="PTHR33451:SF3">
    <property type="entry name" value="MALATE-2H(+)_NA(+)-LACTATE ANTIPORTER"/>
    <property type="match status" value="1"/>
</dbReference>
<dbReference type="GO" id="GO:0015297">
    <property type="term" value="F:antiporter activity"/>
    <property type="evidence" value="ECO:0007669"/>
    <property type="project" value="UniProtKB-KW"/>
</dbReference>
<dbReference type="Proteomes" id="UP000510721">
    <property type="component" value="Chromosome"/>
</dbReference>
<evidence type="ECO:0000256" key="7">
    <source>
        <dbReference type="ARBA" id="ARBA00023136"/>
    </source>
</evidence>
<dbReference type="InterPro" id="IPR018461">
    <property type="entry name" value="Na/H_Antiport_NhaC-like_C"/>
</dbReference>
<reference evidence="9 10" key="1">
    <citation type="submission" date="2019-06" db="EMBL/GenBank/DDBJ databases">
        <title>Complete genome sequence of Ensifer mexicanus ITTG R7 isolated from nodules of Acacia angustissima (Mill.) Kuntze.</title>
        <authorList>
            <person name="Rincon-Rosales R."/>
            <person name="Rogel M.A."/>
            <person name="Guerrero G."/>
            <person name="Rincon-Molina C.I."/>
            <person name="Lopez-Lopez A."/>
            <person name="Martinez-Romero E."/>
        </authorList>
    </citation>
    <scope>NUCLEOTIDE SEQUENCE [LARGE SCALE GENOMIC DNA]</scope>
    <source>
        <strain evidence="9 10">ITTG R7</strain>
    </source>
</reference>
<keyword evidence="10" id="KW-1185">Reference proteome</keyword>
<accession>A0A859QFW5</accession>
<dbReference type="InterPro" id="IPR052180">
    <property type="entry name" value="NhaC_Na-H+_Antiporter"/>
</dbReference>
<keyword evidence="7" id="KW-0472">Membrane</keyword>
<dbReference type="PANTHER" id="PTHR33451">
    <property type="entry name" value="MALATE-2H(+)/NA(+)-LACTATE ANTIPORTER"/>
    <property type="match status" value="1"/>
</dbReference>
<keyword evidence="6" id="KW-1133">Transmembrane helix</keyword>
<dbReference type="Pfam" id="PF03553">
    <property type="entry name" value="Na_H_antiporter"/>
    <property type="match status" value="1"/>
</dbReference>
<sequence length="497" mass="51166">MSQIDREEGVDPKTGSHPPSLVDALVPCLTLIALLSLSYVLFGNDASSGPNQIALLFCGIVAAGIAYKNGMHWNGIRQAVVDGIAAALPAILILLAVGALIGTWAMSGTIISMIYYGLKLLSPTYFYATTCLVCAVVAFSIGSSWTVAGTLGIGLMGVAANMGLSPAITAGAIISGAYFGDKASPLSDTVNLATATAGSDIYSHIRESLWTSVPALLLSSIVFALLGQAGDFDPTRALAMIDNKVAVSLWAFLPLVLVFLLSIGRFPPFVTIFAGAIAGAVVAVLHDPGTVVAFASAPDLPSGLALLRGTWAALANGFISSTGEKSIDVILSRGGMASMMNTVWLIITALAFGAVVEHAGMLKRLIDPLVARTKSVAGLIATVVGTSVVSNVITSDQYISIALPGKLFGASFADRGLAPVMLSRVVGDSATVTSPLVPWNSCGAYMAATLGIPTAAYAGFCFFNILNPLLAIAFGLLGWRMVRTKAPDARVTSPAPV</sequence>
<gene>
    <name evidence="9" type="ORF">FKV68_00425</name>
</gene>
<keyword evidence="4" id="KW-1003">Cell membrane</keyword>
<evidence type="ECO:0000256" key="1">
    <source>
        <dbReference type="ARBA" id="ARBA00004651"/>
    </source>
</evidence>
<evidence type="ECO:0000256" key="6">
    <source>
        <dbReference type="ARBA" id="ARBA00022989"/>
    </source>
</evidence>
<organism evidence="9 10">
    <name type="scientific">Sinorhizobium mexicanum</name>
    <dbReference type="NCBI Taxonomy" id="375549"/>
    <lineage>
        <taxon>Bacteria</taxon>
        <taxon>Pseudomonadati</taxon>
        <taxon>Pseudomonadota</taxon>
        <taxon>Alphaproteobacteria</taxon>
        <taxon>Hyphomicrobiales</taxon>
        <taxon>Rhizobiaceae</taxon>
        <taxon>Sinorhizobium/Ensifer group</taxon>
        <taxon>Sinorhizobium</taxon>
    </lineage>
</organism>
<dbReference type="AlphaFoldDB" id="A0A859QFW5"/>
<dbReference type="RefSeq" id="WP_180939604.1">
    <property type="nucleotide sequence ID" value="NZ_CP041238.1"/>
</dbReference>
<dbReference type="EMBL" id="CP041238">
    <property type="protein sequence ID" value="QLL60010.1"/>
    <property type="molecule type" value="Genomic_DNA"/>
</dbReference>
<keyword evidence="3" id="KW-0050">Antiport</keyword>
<proteinExistence type="inferred from homology"/>
<comment type="similarity">
    <text evidence="8">Belongs to the NhaC Na(+)/H(+) (TC 2.A.35) antiporter family.</text>
</comment>
<evidence type="ECO:0000256" key="5">
    <source>
        <dbReference type="ARBA" id="ARBA00022692"/>
    </source>
</evidence>
<comment type="subcellular location">
    <subcellularLocation>
        <location evidence="1">Cell membrane</location>
        <topology evidence="1">Multi-pass membrane protein</topology>
    </subcellularLocation>
</comment>
<keyword evidence="5" id="KW-0812">Transmembrane</keyword>
<keyword evidence="2" id="KW-0813">Transport</keyword>
<dbReference type="GO" id="GO:0005886">
    <property type="term" value="C:plasma membrane"/>
    <property type="evidence" value="ECO:0007669"/>
    <property type="project" value="UniProtKB-SubCell"/>
</dbReference>
<evidence type="ECO:0000256" key="4">
    <source>
        <dbReference type="ARBA" id="ARBA00022475"/>
    </source>
</evidence>
<evidence type="ECO:0000256" key="3">
    <source>
        <dbReference type="ARBA" id="ARBA00022449"/>
    </source>
</evidence>
<evidence type="ECO:0000313" key="9">
    <source>
        <dbReference type="EMBL" id="QLL60010.1"/>
    </source>
</evidence>